<evidence type="ECO:0000256" key="5">
    <source>
        <dbReference type="ARBA" id="ARBA00023136"/>
    </source>
</evidence>
<keyword evidence="8" id="KW-1185">Reference proteome</keyword>
<dbReference type="KEGG" id="hcz:G9Q37_06050"/>
<dbReference type="GO" id="GO:0015171">
    <property type="term" value="F:amino acid transmembrane transporter activity"/>
    <property type="evidence" value="ECO:0007669"/>
    <property type="project" value="TreeGrafter"/>
</dbReference>
<accession>A0A6G8IFD0</accession>
<dbReference type="EMBL" id="CP049989">
    <property type="protein sequence ID" value="QIM51736.1"/>
    <property type="molecule type" value="Genomic_DNA"/>
</dbReference>
<evidence type="ECO:0000256" key="4">
    <source>
        <dbReference type="ARBA" id="ARBA00022989"/>
    </source>
</evidence>
<dbReference type="PANTHER" id="PTHR30086">
    <property type="entry name" value="ARGININE EXPORTER PROTEIN ARGO"/>
    <property type="match status" value="1"/>
</dbReference>
<feature type="transmembrane region" description="Helical" evidence="6">
    <location>
        <begin position="47"/>
        <end position="70"/>
    </location>
</feature>
<keyword evidence="4 6" id="KW-1133">Transmembrane helix</keyword>
<dbReference type="GO" id="GO:0005886">
    <property type="term" value="C:plasma membrane"/>
    <property type="evidence" value="ECO:0007669"/>
    <property type="project" value="UniProtKB-SubCell"/>
</dbReference>
<keyword evidence="3 6" id="KW-0812">Transmembrane</keyword>
<sequence>MQTMPHPELIAFFVFGFTAAVTPGPSNMLVMTAGAQAGLVRGLWCLLGVVAGMALMMAAAVAGLGGIIATHPILLDALKWLGSAFLLWLAWKVANAPAVRQDDQSEVIGFWKSLAFQWVNPKSWVVSASAAASYGSALPGTVVDRALAISLTFAVAATLACAIWMFGGVALKRWLGKDRNARLFNRSMGALLALSTVAIHL</sequence>
<evidence type="ECO:0000256" key="6">
    <source>
        <dbReference type="SAM" id="Phobius"/>
    </source>
</evidence>
<evidence type="ECO:0000313" key="8">
    <source>
        <dbReference type="Proteomes" id="UP000503162"/>
    </source>
</evidence>
<protein>
    <submittedName>
        <fullName evidence="7">LysE family translocator</fullName>
    </submittedName>
</protein>
<dbReference type="Proteomes" id="UP000503162">
    <property type="component" value="Chromosome"/>
</dbReference>
<evidence type="ECO:0000256" key="1">
    <source>
        <dbReference type="ARBA" id="ARBA00004651"/>
    </source>
</evidence>
<evidence type="ECO:0000256" key="2">
    <source>
        <dbReference type="ARBA" id="ARBA00022475"/>
    </source>
</evidence>
<dbReference type="GO" id="GO:0033228">
    <property type="term" value="P:cysteine export across plasma membrane"/>
    <property type="evidence" value="ECO:0007669"/>
    <property type="project" value="TreeGrafter"/>
</dbReference>
<feature type="transmembrane region" description="Helical" evidence="6">
    <location>
        <begin position="146"/>
        <end position="171"/>
    </location>
</feature>
<feature type="transmembrane region" description="Helical" evidence="6">
    <location>
        <begin position="183"/>
        <end position="200"/>
    </location>
</feature>
<organism evidence="7 8">
    <name type="scientific">Hydrogenophaga crocea</name>
    <dbReference type="NCBI Taxonomy" id="2716225"/>
    <lineage>
        <taxon>Bacteria</taxon>
        <taxon>Pseudomonadati</taxon>
        <taxon>Pseudomonadota</taxon>
        <taxon>Betaproteobacteria</taxon>
        <taxon>Burkholderiales</taxon>
        <taxon>Comamonadaceae</taxon>
        <taxon>Hydrogenophaga</taxon>
    </lineage>
</organism>
<dbReference type="Pfam" id="PF01810">
    <property type="entry name" value="LysE"/>
    <property type="match status" value="1"/>
</dbReference>
<dbReference type="PANTHER" id="PTHR30086:SF20">
    <property type="entry name" value="ARGININE EXPORTER PROTEIN ARGO-RELATED"/>
    <property type="match status" value="1"/>
</dbReference>
<dbReference type="AlphaFoldDB" id="A0A6G8IFD0"/>
<dbReference type="InterPro" id="IPR001123">
    <property type="entry name" value="LeuE-type"/>
</dbReference>
<keyword evidence="2" id="KW-1003">Cell membrane</keyword>
<gene>
    <name evidence="7" type="ORF">G9Q37_06050</name>
</gene>
<keyword evidence="5 6" id="KW-0472">Membrane</keyword>
<comment type="subcellular location">
    <subcellularLocation>
        <location evidence="1">Cell membrane</location>
        <topology evidence="1">Multi-pass membrane protein</topology>
    </subcellularLocation>
</comment>
<evidence type="ECO:0000313" key="7">
    <source>
        <dbReference type="EMBL" id="QIM51736.1"/>
    </source>
</evidence>
<evidence type="ECO:0000256" key="3">
    <source>
        <dbReference type="ARBA" id="ARBA00022692"/>
    </source>
</evidence>
<proteinExistence type="predicted"/>
<name>A0A6G8IFD0_9BURK</name>
<reference evidence="7 8" key="1">
    <citation type="submission" date="2020-03" db="EMBL/GenBank/DDBJ databases">
        <title>Hydrogenophaga sp. nov. isolated from cyanobacterial mat.</title>
        <authorList>
            <person name="Thorat V."/>
            <person name="Kirdat K."/>
            <person name="Tiwarekar B."/>
            <person name="Costa E.D."/>
            <person name="Yadav A."/>
        </authorList>
    </citation>
    <scope>NUCLEOTIDE SEQUENCE [LARGE SCALE GENOMIC DNA]</scope>
    <source>
        <strain evidence="7 8">BA0156</strain>
    </source>
</reference>